<name>A0A8J5HQ50_ZINOF</name>
<dbReference type="AlphaFoldDB" id="A0A8J5HQ50"/>
<keyword evidence="4" id="KW-1185">Reference proteome</keyword>
<feature type="region of interest" description="Disordered" evidence="2">
    <location>
        <begin position="600"/>
        <end position="692"/>
    </location>
</feature>
<dbReference type="PANTHER" id="PTHR12161">
    <property type="entry name" value="IST1 FAMILY MEMBER"/>
    <property type="match status" value="1"/>
</dbReference>
<feature type="compositionally biased region" description="Basic and acidic residues" evidence="2">
    <location>
        <begin position="193"/>
        <end position="224"/>
    </location>
</feature>
<dbReference type="InterPro" id="IPR005061">
    <property type="entry name" value="Ist1"/>
</dbReference>
<dbReference type="EMBL" id="JACMSC010000002">
    <property type="protein sequence ID" value="KAG6530828.1"/>
    <property type="molecule type" value="Genomic_DNA"/>
</dbReference>
<feature type="compositionally biased region" description="Polar residues" evidence="2">
    <location>
        <begin position="638"/>
        <end position="655"/>
    </location>
</feature>
<reference evidence="3 4" key="1">
    <citation type="submission" date="2020-08" db="EMBL/GenBank/DDBJ databases">
        <title>Plant Genome Project.</title>
        <authorList>
            <person name="Zhang R.-G."/>
        </authorList>
    </citation>
    <scope>NUCLEOTIDE SEQUENCE [LARGE SCALE GENOMIC DNA]</scope>
    <source>
        <tissue evidence="3">Rhizome</tissue>
    </source>
</reference>
<feature type="region of interest" description="Disordered" evidence="2">
    <location>
        <begin position="571"/>
        <end position="590"/>
    </location>
</feature>
<dbReference type="InterPro" id="IPR042277">
    <property type="entry name" value="IST1-like"/>
</dbReference>
<accession>A0A8J5HQ50</accession>
<dbReference type="Pfam" id="PF03398">
    <property type="entry name" value="Ist1"/>
    <property type="match status" value="1"/>
</dbReference>
<evidence type="ECO:0000256" key="2">
    <source>
        <dbReference type="SAM" id="MobiDB-lite"/>
    </source>
</evidence>
<feature type="compositionally biased region" description="Basic and acidic residues" evidence="2">
    <location>
        <begin position="469"/>
        <end position="478"/>
    </location>
</feature>
<feature type="compositionally biased region" description="Basic and acidic residues" evidence="2">
    <location>
        <begin position="526"/>
        <end position="536"/>
    </location>
</feature>
<dbReference type="PANTHER" id="PTHR12161:SF14">
    <property type="entry name" value="REGULATOR OF VPS4 ACTIVITY IN THE MVB PATHWAY PROTEIN"/>
    <property type="match status" value="1"/>
</dbReference>
<feature type="compositionally biased region" description="Basic and acidic residues" evidence="2">
    <location>
        <begin position="506"/>
        <end position="517"/>
    </location>
</feature>
<feature type="region of interest" description="Disordered" evidence="2">
    <location>
        <begin position="506"/>
        <end position="536"/>
    </location>
</feature>
<evidence type="ECO:0000313" key="3">
    <source>
        <dbReference type="EMBL" id="KAG6530828.1"/>
    </source>
</evidence>
<protein>
    <recommendedName>
        <fullName evidence="5">Regulator of Vps4 activity in the MVB pathway protein</fullName>
    </recommendedName>
</protein>
<dbReference type="Proteomes" id="UP000734854">
    <property type="component" value="Unassembled WGS sequence"/>
</dbReference>
<feature type="compositionally biased region" description="Basic and acidic residues" evidence="2">
    <location>
        <begin position="231"/>
        <end position="244"/>
    </location>
</feature>
<feature type="region of interest" description="Disordered" evidence="2">
    <location>
        <begin position="423"/>
        <end position="486"/>
    </location>
</feature>
<organism evidence="3 4">
    <name type="scientific">Zingiber officinale</name>
    <name type="common">Ginger</name>
    <name type="synonym">Amomum zingiber</name>
    <dbReference type="NCBI Taxonomy" id="94328"/>
    <lineage>
        <taxon>Eukaryota</taxon>
        <taxon>Viridiplantae</taxon>
        <taxon>Streptophyta</taxon>
        <taxon>Embryophyta</taxon>
        <taxon>Tracheophyta</taxon>
        <taxon>Spermatophyta</taxon>
        <taxon>Magnoliopsida</taxon>
        <taxon>Liliopsida</taxon>
        <taxon>Zingiberales</taxon>
        <taxon>Zingiberaceae</taxon>
        <taxon>Zingiber</taxon>
    </lineage>
</organism>
<dbReference type="FunFam" id="1.20.1260.60:FF:000002">
    <property type="entry name" value="Vacuolar protein sorting-associated protein IST1"/>
    <property type="match status" value="1"/>
</dbReference>
<evidence type="ECO:0000313" key="4">
    <source>
        <dbReference type="Proteomes" id="UP000734854"/>
    </source>
</evidence>
<evidence type="ECO:0000256" key="1">
    <source>
        <dbReference type="ARBA" id="ARBA00005536"/>
    </source>
</evidence>
<feature type="compositionally biased region" description="Polar residues" evidence="2">
    <location>
        <begin position="672"/>
        <end position="682"/>
    </location>
</feature>
<proteinExistence type="inferred from homology"/>
<feature type="compositionally biased region" description="Basic and acidic residues" evidence="2">
    <location>
        <begin position="281"/>
        <end position="296"/>
    </location>
</feature>
<dbReference type="Gene3D" id="1.20.1260.60">
    <property type="entry name" value="Vacuolar protein sorting-associated protein Ist1"/>
    <property type="match status" value="1"/>
</dbReference>
<feature type="region of interest" description="Disordered" evidence="2">
    <location>
        <begin position="171"/>
        <end position="303"/>
    </location>
</feature>
<comment type="similarity">
    <text evidence="1">Belongs to the IST1 family.</text>
</comment>
<comment type="caution">
    <text evidence="3">The sequence shown here is derived from an EMBL/GenBank/DDBJ whole genome shotgun (WGS) entry which is preliminary data.</text>
</comment>
<gene>
    <name evidence="3" type="ORF">ZIOFF_004586</name>
</gene>
<sequence>MDRLGGSKHSAKNIRARIGPIRSKKQATVRWLKKDVADLIAAGHEANAYGRIDALMVEINNASCYDIIDQCCEYVLSHLPDLQKQRECPQEAREAIATLIFAAARFSDLPELCDLRHVFTDRYGSSLDLSINAEFVDKIQKKSFSREMKLQLMQSIAEEFSVRWDCKRLEHQSSSNAKPAPAKLRRATTAPDTRNKEASPVHAARKEPVQVGTKEEVLSLERHRSNPASVARKEPIEVEPKDIHVVSTTKNGTFSDHVNSERSEPSQSSNAVPPYIKPRRNNYETRKDGGSKDGLRPTRTMQNEPDFSLDKREVVSLKSSNAKLASVAPAEVGSAKSQNAKPVNVAPAEAGSGISRNAKPVDVACVDTKTTDDGYFGRKKEGNSMASPFPNLNGIKNGHHAEEKHRNLPEYDRLATQEGLDKHSIRPTKSNGYVIPPYVKPKINNAPTMSDTSSERDQPAQNILASANDKVDGSKDTGHLSNGVSYVEKPRPMSVRRKIQKPPIVDTDKGVIDHNKPTDNALGGQRDYEGRQKTDKDDKYFEEKITIRESKVPIDDEMECAIDYGNLLPRPLNGRRRHGGRPSGATYNEEEIAMDKLLRHYSRKGTAKTPSRESTRTTARTTSSVDQDRVEYPGADETYSTSRRTIAPSQRTSSLPPKPVSTPETKAPARATSMQPDLSNLNGGRVHPNMPDYSQLASRLAALRNT</sequence>
<feature type="compositionally biased region" description="Polar residues" evidence="2">
    <location>
        <begin position="246"/>
        <end position="257"/>
    </location>
</feature>
<evidence type="ECO:0008006" key="5">
    <source>
        <dbReference type="Google" id="ProtNLM"/>
    </source>
</evidence>
<dbReference type="GO" id="GO:0015031">
    <property type="term" value="P:protein transport"/>
    <property type="evidence" value="ECO:0007669"/>
    <property type="project" value="InterPro"/>
</dbReference>